<proteinExistence type="predicted"/>
<accession>A0A8S5U962</accession>
<dbReference type="Pfam" id="PF04985">
    <property type="entry name" value="Phage_tube"/>
    <property type="match status" value="1"/>
</dbReference>
<dbReference type="EMBL" id="BK016043">
    <property type="protein sequence ID" value="DAF91015.1"/>
    <property type="molecule type" value="Genomic_DNA"/>
</dbReference>
<sequence>MSKSTVVIADRLLCDDRDIGDYVKLTLPELKWKTDTMTGAGIGGDIDVPLYGLAEAMSCQIDLRSVSAENAALVMTPGAHKIEARFNRNAMKSDGSVIKAGTKVFMTGFSAGLSAGSVQRGSAMEGNASLSVYRYRWVEDGQELFLVDQVNQKVKVKGRDYSDALQV</sequence>
<reference evidence="1" key="1">
    <citation type="journal article" date="2021" name="Proc. Natl. Acad. Sci. U.S.A.">
        <title>A Catalog of Tens of Thousands of Viruses from Human Metagenomes Reveals Hidden Associations with Chronic Diseases.</title>
        <authorList>
            <person name="Tisza M.J."/>
            <person name="Buck C.B."/>
        </authorList>
    </citation>
    <scope>NUCLEOTIDE SEQUENCE</scope>
    <source>
        <strain evidence="1">Ct9Uc11</strain>
    </source>
</reference>
<evidence type="ECO:0000313" key="1">
    <source>
        <dbReference type="EMBL" id="DAF91015.1"/>
    </source>
</evidence>
<organism evidence="1">
    <name type="scientific">Myoviridae sp. ct9Uc11</name>
    <dbReference type="NCBI Taxonomy" id="2825042"/>
    <lineage>
        <taxon>Viruses</taxon>
        <taxon>Duplodnaviria</taxon>
        <taxon>Heunggongvirae</taxon>
        <taxon>Uroviricota</taxon>
        <taxon>Caudoviricetes</taxon>
    </lineage>
</organism>
<protein>
    <submittedName>
        <fullName evidence="1">Major tail protein</fullName>
    </submittedName>
</protein>
<name>A0A8S5U962_9CAUD</name>
<dbReference type="InterPro" id="IPR006498">
    <property type="entry name" value="Tail_tube"/>
</dbReference>